<feature type="non-terminal residue" evidence="1">
    <location>
        <position position="163"/>
    </location>
</feature>
<reference evidence="1 2" key="1">
    <citation type="submission" date="2019-08" db="EMBL/GenBank/DDBJ databases">
        <title>A chromosome-level genome assembly, high-density linkage maps, and genome scans reveal the genomic architecture of hybrid incompatibilities underlying speciation via character displacement in darters (Percidae: Etheostominae).</title>
        <authorList>
            <person name="Moran R.L."/>
            <person name="Catchen J.M."/>
            <person name="Fuller R.C."/>
        </authorList>
    </citation>
    <scope>NUCLEOTIDE SEQUENCE [LARGE SCALE GENOMIC DNA]</scope>
    <source>
        <strain evidence="1">EspeVRDwgs_2016</strain>
        <tissue evidence="1">Muscle</tissue>
    </source>
</reference>
<comment type="caution">
    <text evidence="1">The sequence shown here is derived from an EMBL/GenBank/DDBJ whole genome shotgun (WGS) entry which is preliminary data.</text>
</comment>
<evidence type="ECO:0000313" key="2">
    <source>
        <dbReference type="Proteomes" id="UP000327493"/>
    </source>
</evidence>
<dbReference type="AlphaFoldDB" id="A0A5J5D6Z0"/>
<keyword evidence="2" id="KW-1185">Reference proteome</keyword>
<dbReference type="EMBL" id="VOFY01000010">
    <property type="protein sequence ID" value="KAA8589209.1"/>
    <property type="molecule type" value="Genomic_DNA"/>
</dbReference>
<dbReference type="Proteomes" id="UP000327493">
    <property type="component" value="Chromosome 10"/>
</dbReference>
<gene>
    <name evidence="1" type="ORF">FQN60_010554</name>
</gene>
<sequence length="163" mass="18844">MRRLLQVQEEADLLKGGLDRFSFLWQSDRAAVMKDFLKYSRQLGPEELEAEEAPPTLKDFHREIECLSRLRTDVTQLDDVVVLHSWLQVDLRPFRDSLLSVLHDWRHMYTTYLLSAVSDSFHQVIQHGEEESSSSSRFPLTETVLLLEAAGVKLPEHLAAQLQ</sequence>
<protein>
    <submittedName>
        <fullName evidence="1">Uncharacterized protein</fullName>
    </submittedName>
</protein>
<accession>A0A5J5D6Z0</accession>
<organism evidence="1 2">
    <name type="scientific">Etheostoma spectabile</name>
    <name type="common">orangethroat darter</name>
    <dbReference type="NCBI Taxonomy" id="54343"/>
    <lineage>
        <taxon>Eukaryota</taxon>
        <taxon>Metazoa</taxon>
        <taxon>Chordata</taxon>
        <taxon>Craniata</taxon>
        <taxon>Vertebrata</taxon>
        <taxon>Euteleostomi</taxon>
        <taxon>Actinopterygii</taxon>
        <taxon>Neopterygii</taxon>
        <taxon>Teleostei</taxon>
        <taxon>Neoteleostei</taxon>
        <taxon>Acanthomorphata</taxon>
        <taxon>Eupercaria</taxon>
        <taxon>Perciformes</taxon>
        <taxon>Percoidei</taxon>
        <taxon>Percidae</taxon>
        <taxon>Etheostomatinae</taxon>
        <taxon>Etheostoma</taxon>
    </lineage>
</organism>
<proteinExistence type="predicted"/>
<name>A0A5J5D6Z0_9PERO</name>
<evidence type="ECO:0000313" key="1">
    <source>
        <dbReference type="EMBL" id="KAA8589209.1"/>
    </source>
</evidence>